<organism evidence="1 2">
    <name type="scientific">Pistacia atlantica</name>
    <dbReference type="NCBI Taxonomy" id="434234"/>
    <lineage>
        <taxon>Eukaryota</taxon>
        <taxon>Viridiplantae</taxon>
        <taxon>Streptophyta</taxon>
        <taxon>Embryophyta</taxon>
        <taxon>Tracheophyta</taxon>
        <taxon>Spermatophyta</taxon>
        <taxon>Magnoliopsida</taxon>
        <taxon>eudicotyledons</taxon>
        <taxon>Gunneridae</taxon>
        <taxon>Pentapetalae</taxon>
        <taxon>rosids</taxon>
        <taxon>malvids</taxon>
        <taxon>Sapindales</taxon>
        <taxon>Anacardiaceae</taxon>
        <taxon>Pistacia</taxon>
    </lineage>
</organism>
<evidence type="ECO:0000313" key="1">
    <source>
        <dbReference type="EMBL" id="KAJ0081870.1"/>
    </source>
</evidence>
<gene>
    <name evidence="1" type="ORF">Patl1_10691</name>
</gene>
<sequence length="695" mass="78258">MTMTGGSLGIRSGSYGSLDKQQLQNGGSLLPVQQTSTRIKPSKMFKEKEGLVPWICKFAGRKKVGMLLLFVISAAVFVWVLYVGKGEDTRETDHVPNISFNGNFTVNYSEPTPIYREQTQNMYNQNSFNNMDNHNSFSIVDNQNPLVKTGQTIENRIFPPPPPSYFLGYTLPPGHPCNSFTLPPPPADKKRSGPRSCPVCYLPVEEAISLMPSVPSFSPVVKNLTYIVEPELNRETEFGGSDFGGYPTLAQRADSYDIRESMSVHCGFVKGKPGRGTGYDLDEEDLLDMEQCRGVVVISAIFGAFDDVNQPSNISEYSRKTVCFFMFVDEETEAYLKANSGLDSSKMMGIWRIVVIHNIPYMDARRTGKVNAVNLLQTLFSLNQKFAKRLSSFRFALFQSFYHIGCSPMPAFHYGLMGNLSLLWIHIKFLKGKSVILSIFNLCSKASMCKLEISNVLDPKSSIKCQRHLWRKNATFSISRHYKRFDVFVEAEANKAAKKYDNASIDFQVEFYKNEGLTPYSEAKLPITSDVPEGCVVIREHVPISNLFACLWYNEVDRFTSRDQISFSTVRDKIAAKTNWTVNMFLDCERRNFVVQKYHRDHIFLPPIPVSFIPPPPTPPLPLPPPPAALFHDTPRELPNEFSGARVVSSPVRRVTPRRSRRSGSRRHRKAVVVGEDIDSNHRKAVVVGGDIGSN</sequence>
<reference evidence="2" key="1">
    <citation type="journal article" date="2023" name="G3 (Bethesda)">
        <title>Genome assembly and association tests identify interacting loci associated with vigor, precocity, and sex in interspecific pistachio rootstocks.</title>
        <authorList>
            <person name="Palmer W."/>
            <person name="Jacygrad E."/>
            <person name="Sagayaradj S."/>
            <person name="Cavanaugh K."/>
            <person name="Han R."/>
            <person name="Bertier L."/>
            <person name="Beede B."/>
            <person name="Kafkas S."/>
            <person name="Golino D."/>
            <person name="Preece J."/>
            <person name="Michelmore R."/>
        </authorList>
    </citation>
    <scope>NUCLEOTIDE SEQUENCE [LARGE SCALE GENOMIC DNA]</scope>
</reference>
<evidence type="ECO:0000313" key="2">
    <source>
        <dbReference type="Proteomes" id="UP001164250"/>
    </source>
</evidence>
<comment type="caution">
    <text evidence="1">The sequence shown here is derived from an EMBL/GenBank/DDBJ whole genome shotgun (WGS) entry which is preliminary data.</text>
</comment>
<accession>A0ACC1A6L8</accession>
<dbReference type="Proteomes" id="UP001164250">
    <property type="component" value="Chromosome 12"/>
</dbReference>
<name>A0ACC1A6L8_9ROSI</name>
<proteinExistence type="predicted"/>
<dbReference type="EMBL" id="CM047908">
    <property type="protein sequence ID" value="KAJ0081870.1"/>
    <property type="molecule type" value="Genomic_DNA"/>
</dbReference>
<protein>
    <submittedName>
        <fullName evidence="1">Uncharacterized protein</fullName>
    </submittedName>
</protein>
<keyword evidence="2" id="KW-1185">Reference proteome</keyword>